<dbReference type="EMBL" id="JAJNBZ010000010">
    <property type="protein sequence ID" value="MCE5170539.1"/>
    <property type="molecule type" value="Genomic_DNA"/>
</dbReference>
<dbReference type="RefSeq" id="WP_233697248.1">
    <property type="nucleotide sequence ID" value="NZ_JAJNBZ010000010.1"/>
</dbReference>
<evidence type="ECO:0000313" key="6">
    <source>
        <dbReference type="EMBL" id="MCE5170539.1"/>
    </source>
</evidence>
<evidence type="ECO:0000259" key="5">
    <source>
        <dbReference type="Pfam" id="PF07992"/>
    </source>
</evidence>
<comment type="subunit">
    <text evidence="2">Homodimer.</text>
</comment>
<dbReference type="SUPFAM" id="SSF51905">
    <property type="entry name" value="FAD/NAD(P)-binding domain"/>
    <property type="match status" value="1"/>
</dbReference>
<evidence type="ECO:0000313" key="7">
    <source>
        <dbReference type="Proteomes" id="UP001199916"/>
    </source>
</evidence>
<dbReference type="PRINTS" id="PR00469">
    <property type="entry name" value="PNDRDTASEII"/>
</dbReference>
<comment type="caution">
    <text evidence="6">The sequence shown here is derived from an EMBL/GenBank/DDBJ whole genome shotgun (WGS) entry which is preliminary data.</text>
</comment>
<dbReference type="InterPro" id="IPR050097">
    <property type="entry name" value="Ferredoxin-NADP_redctase_2"/>
</dbReference>
<evidence type="ECO:0000256" key="4">
    <source>
        <dbReference type="ARBA" id="ARBA00023002"/>
    </source>
</evidence>
<dbReference type="Pfam" id="PF07992">
    <property type="entry name" value="Pyr_redox_2"/>
    <property type="match status" value="1"/>
</dbReference>
<evidence type="ECO:0000256" key="1">
    <source>
        <dbReference type="ARBA" id="ARBA00001974"/>
    </source>
</evidence>
<evidence type="ECO:0000256" key="2">
    <source>
        <dbReference type="ARBA" id="ARBA00011738"/>
    </source>
</evidence>
<dbReference type="InterPro" id="IPR023753">
    <property type="entry name" value="FAD/NAD-binding_dom"/>
</dbReference>
<keyword evidence="7" id="KW-1185">Reference proteome</keyword>
<evidence type="ECO:0000256" key="3">
    <source>
        <dbReference type="ARBA" id="ARBA00022630"/>
    </source>
</evidence>
<accession>A0ABS8YHY2</accession>
<protein>
    <submittedName>
        <fullName evidence="6">FAD-dependent oxidoreductase</fullName>
    </submittedName>
</protein>
<dbReference type="PRINTS" id="PR00368">
    <property type="entry name" value="FADPNR"/>
</dbReference>
<dbReference type="Gene3D" id="3.50.50.60">
    <property type="entry name" value="FAD/NAD(P)-binding domain"/>
    <property type="match status" value="1"/>
</dbReference>
<dbReference type="Proteomes" id="UP001199916">
    <property type="component" value="Unassembled WGS sequence"/>
</dbReference>
<gene>
    <name evidence="6" type="ORF">LQV63_14580</name>
</gene>
<comment type="cofactor">
    <cofactor evidence="1">
        <name>FAD</name>
        <dbReference type="ChEBI" id="CHEBI:57692"/>
    </cofactor>
</comment>
<feature type="domain" description="FAD/NAD(P)-binding" evidence="5">
    <location>
        <begin position="3"/>
        <end position="106"/>
    </location>
</feature>
<name>A0ABS8YHY2_9BACL</name>
<proteinExistence type="predicted"/>
<keyword evidence="4" id="KW-0560">Oxidoreductase</keyword>
<sequence>MQDIIVIGGGPAGGSAALFAAKSGKSTLVLDNDHGLTKRAWLANHYGASDISGPDMLTIGREQAEKFGAVFKQDKAVLIESGSSSVTVKTESGDSYEAQHVIVATGLALDAAEQSGLKLKPGTEPRVKTVIDTDDKGRTSAERVWAAGTAAGVSMHTIITAGDGAKVAINVISELNGERYVDHDVYKG</sequence>
<dbReference type="PANTHER" id="PTHR48105">
    <property type="entry name" value="THIOREDOXIN REDUCTASE 1-RELATED-RELATED"/>
    <property type="match status" value="1"/>
</dbReference>
<reference evidence="6 7" key="1">
    <citation type="submission" date="2021-11" db="EMBL/GenBank/DDBJ databases">
        <title>Draft genome sequence of Paenibacillus profundus YoMME, a new Gram-positive bacteria with exoelectrogenic properties.</title>
        <authorList>
            <person name="Hubenova Y."/>
            <person name="Hubenova E."/>
            <person name="Manasiev Y."/>
            <person name="Peykov S."/>
            <person name="Mitov M."/>
        </authorList>
    </citation>
    <scope>NUCLEOTIDE SEQUENCE [LARGE SCALE GENOMIC DNA]</scope>
    <source>
        <strain evidence="6 7">YoMME</strain>
    </source>
</reference>
<keyword evidence="3" id="KW-0285">Flavoprotein</keyword>
<dbReference type="InterPro" id="IPR036188">
    <property type="entry name" value="FAD/NAD-bd_sf"/>
</dbReference>
<organism evidence="6 7">
    <name type="scientific">Paenibacillus profundus</name>
    <dbReference type="NCBI Taxonomy" id="1173085"/>
    <lineage>
        <taxon>Bacteria</taxon>
        <taxon>Bacillati</taxon>
        <taxon>Bacillota</taxon>
        <taxon>Bacilli</taxon>
        <taxon>Bacillales</taxon>
        <taxon>Paenibacillaceae</taxon>
        <taxon>Paenibacillus</taxon>
    </lineage>
</organism>